<name>A0A915KXL6_ROMCU</name>
<dbReference type="WBParaSite" id="nRc.2.0.1.t43697-RA">
    <property type="protein sequence ID" value="nRc.2.0.1.t43697-RA"/>
    <property type="gene ID" value="nRc.2.0.1.g43697"/>
</dbReference>
<dbReference type="Proteomes" id="UP000887565">
    <property type="component" value="Unplaced"/>
</dbReference>
<dbReference type="AlphaFoldDB" id="A0A915KXL6"/>
<protein>
    <submittedName>
        <fullName evidence="2">Uncharacterized protein</fullName>
    </submittedName>
</protein>
<sequence length="67" mass="7407">MTAVRDDGSFGVKQCINRDSTAYGVETLLTGDRLLGRSVVHDFLGEDVETDKFVACSFNFLSELNVF</sequence>
<accession>A0A915KXL6</accession>
<proteinExistence type="predicted"/>
<keyword evidence="1" id="KW-1185">Reference proteome</keyword>
<reference evidence="2" key="1">
    <citation type="submission" date="2022-11" db="UniProtKB">
        <authorList>
            <consortium name="WormBaseParasite"/>
        </authorList>
    </citation>
    <scope>IDENTIFICATION</scope>
</reference>
<organism evidence="1 2">
    <name type="scientific">Romanomermis culicivorax</name>
    <name type="common">Nematode worm</name>
    <dbReference type="NCBI Taxonomy" id="13658"/>
    <lineage>
        <taxon>Eukaryota</taxon>
        <taxon>Metazoa</taxon>
        <taxon>Ecdysozoa</taxon>
        <taxon>Nematoda</taxon>
        <taxon>Enoplea</taxon>
        <taxon>Dorylaimia</taxon>
        <taxon>Mermithida</taxon>
        <taxon>Mermithoidea</taxon>
        <taxon>Mermithidae</taxon>
        <taxon>Romanomermis</taxon>
    </lineage>
</organism>
<evidence type="ECO:0000313" key="1">
    <source>
        <dbReference type="Proteomes" id="UP000887565"/>
    </source>
</evidence>
<evidence type="ECO:0000313" key="2">
    <source>
        <dbReference type="WBParaSite" id="nRc.2.0.1.t43697-RA"/>
    </source>
</evidence>